<sequence length="135" mass="15237">MNTPDAVSEKRADEDAKLLGVLHRHLAGDGIRSRIYKRMRLAIGTQTIPPSRAYAPTELIVYDANGRGQAKVTIRVRFWGTAFLVTPSGDRPIFQFPISQISEVIHWLTLLTRSESEPRHATRPERPRRPPLESG</sequence>
<accession>A0A367FSD2</accession>
<proteinExistence type="predicted"/>
<keyword evidence="3" id="KW-1185">Reference proteome</keyword>
<protein>
    <submittedName>
        <fullName evidence="2">Uncharacterized protein</fullName>
    </submittedName>
</protein>
<evidence type="ECO:0000313" key="2">
    <source>
        <dbReference type="EMBL" id="RCG32600.1"/>
    </source>
</evidence>
<evidence type="ECO:0000313" key="3">
    <source>
        <dbReference type="Proteomes" id="UP000253094"/>
    </source>
</evidence>
<gene>
    <name evidence="2" type="ORF">DQ384_03660</name>
</gene>
<name>A0A367FSD2_9ACTN</name>
<organism evidence="2 3">
    <name type="scientific">Sphaerisporangium album</name>
    <dbReference type="NCBI Taxonomy" id="509200"/>
    <lineage>
        <taxon>Bacteria</taxon>
        <taxon>Bacillati</taxon>
        <taxon>Actinomycetota</taxon>
        <taxon>Actinomycetes</taxon>
        <taxon>Streptosporangiales</taxon>
        <taxon>Streptosporangiaceae</taxon>
        <taxon>Sphaerisporangium</taxon>
    </lineage>
</organism>
<comment type="caution">
    <text evidence="2">The sequence shown here is derived from an EMBL/GenBank/DDBJ whole genome shotgun (WGS) entry which is preliminary data.</text>
</comment>
<dbReference type="EMBL" id="QOIL01000002">
    <property type="protein sequence ID" value="RCG32600.1"/>
    <property type="molecule type" value="Genomic_DNA"/>
</dbReference>
<dbReference type="RefSeq" id="WP_114027237.1">
    <property type="nucleotide sequence ID" value="NZ_QOIL01000002.1"/>
</dbReference>
<evidence type="ECO:0000256" key="1">
    <source>
        <dbReference type="SAM" id="MobiDB-lite"/>
    </source>
</evidence>
<feature type="region of interest" description="Disordered" evidence="1">
    <location>
        <begin position="116"/>
        <end position="135"/>
    </location>
</feature>
<reference evidence="2 3" key="1">
    <citation type="submission" date="2018-06" db="EMBL/GenBank/DDBJ databases">
        <title>Sphaerisporangium craniellae sp. nov., isolated from a marine sponge in the South China Sea.</title>
        <authorList>
            <person name="Li L."/>
        </authorList>
    </citation>
    <scope>NUCLEOTIDE SEQUENCE [LARGE SCALE GENOMIC DNA]</scope>
    <source>
        <strain evidence="2 3">CCTCC AA 208026</strain>
    </source>
</reference>
<dbReference type="Proteomes" id="UP000253094">
    <property type="component" value="Unassembled WGS sequence"/>
</dbReference>
<dbReference type="AlphaFoldDB" id="A0A367FSD2"/>